<dbReference type="PATRIC" id="fig|294671.3.peg.865"/>
<dbReference type="Pfam" id="PF09605">
    <property type="entry name" value="Trep_Strep"/>
    <property type="match status" value="1"/>
</dbReference>
<feature type="transmembrane region" description="Helical" evidence="1">
    <location>
        <begin position="7"/>
        <end position="27"/>
    </location>
</feature>
<gene>
    <name evidence="2" type="ORF">YLM1_0827</name>
</gene>
<keyword evidence="3" id="KW-1185">Reference proteome</keyword>
<proteinExistence type="predicted"/>
<reference evidence="2 3" key="1">
    <citation type="journal article" date="2016" name="Genome Announc.">
        <title>Draft Genome Sequence of the Rumen Methanogen Methanobrevibacter olleyae YLM1.</title>
        <authorList>
            <person name="Kelly W.J."/>
            <person name="Li D."/>
            <person name="Lambie S.C."/>
            <person name="Cox F."/>
            <person name="Attwood G.T."/>
            <person name="Altermann E."/>
            <person name="Leahy S.C."/>
        </authorList>
    </citation>
    <scope>NUCLEOTIDE SEQUENCE [LARGE SCALE GENOMIC DNA]</scope>
    <source>
        <strain evidence="2 3">YLM1</strain>
    </source>
</reference>
<evidence type="ECO:0000256" key="1">
    <source>
        <dbReference type="SAM" id="Phobius"/>
    </source>
</evidence>
<dbReference type="STRING" id="294671.YLM1_0827"/>
<keyword evidence="1" id="KW-0472">Membrane</keyword>
<evidence type="ECO:0000313" key="2">
    <source>
        <dbReference type="EMBL" id="AMK15384.1"/>
    </source>
</evidence>
<dbReference type="NCBIfam" id="TIGR02185">
    <property type="entry name" value="Trep_Strep"/>
    <property type="match status" value="1"/>
</dbReference>
<dbReference type="RefSeq" id="WP_067146593.1">
    <property type="nucleotide sequence ID" value="NZ_CP014265.1"/>
</dbReference>
<keyword evidence="1" id="KW-0812">Transmembrane</keyword>
<evidence type="ECO:0008006" key="4">
    <source>
        <dbReference type="Google" id="ProtNLM"/>
    </source>
</evidence>
<feature type="transmembrane region" description="Helical" evidence="1">
    <location>
        <begin position="112"/>
        <end position="131"/>
    </location>
</feature>
<name>A0A126QZY1_METOL</name>
<feature type="transmembrane region" description="Helical" evidence="1">
    <location>
        <begin position="33"/>
        <end position="55"/>
    </location>
</feature>
<dbReference type="Proteomes" id="UP000066376">
    <property type="component" value="Chromosome"/>
</dbReference>
<dbReference type="KEGG" id="mol:YLM1_0827"/>
<keyword evidence="1" id="KW-1133">Transmembrane helix</keyword>
<protein>
    <recommendedName>
        <fullName evidence="4">Energy-coupling factor transport system substrate-specific component</fullName>
    </recommendedName>
</protein>
<sequence>MSEILNVKDLITVGIFSVIIIVLMFIFGMLGYIPILMIALPILGALICGIPYMLFLTRVSKFGMVTLMGLILGIIMFLSGHTWIPILVFTLCAFIADCILRMGGYSSLKNSIISYGIFILGIMGNMIPFFILRDYYISNIRASMGNDYVNVIAPFINNEILIIIIILTFITGLISAYIGRIVLKKHFERAGIA</sequence>
<dbReference type="AlphaFoldDB" id="A0A126QZY1"/>
<organism evidence="2 3">
    <name type="scientific">Methanobrevibacter olleyae</name>
    <dbReference type="NCBI Taxonomy" id="294671"/>
    <lineage>
        <taxon>Archaea</taxon>
        <taxon>Methanobacteriati</taxon>
        <taxon>Methanobacteriota</taxon>
        <taxon>Methanomada group</taxon>
        <taxon>Methanobacteria</taxon>
        <taxon>Methanobacteriales</taxon>
        <taxon>Methanobacteriaceae</taxon>
        <taxon>Methanobrevibacter</taxon>
    </lineage>
</organism>
<feature type="transmembrane region" description="Helical" evidence="1">
    <location>
        <begin position="62"/>
        <end position="78"/>
    </location>
</feature>
<reference evidence="3" key="2">
    <citation type="submission" date="2016-02" db="EMBL/GenBank/DDBJ databases">
        <title>The draft genome sequence of the rumen methanogen Methanobrevibacter olleyae YLM1.</title>
        <authorList>
            <consortium name="New Zealand Agricultural Greenhouse Gas Research Centre/Pastoral Greenhouse Gas Research Consortium"/>
            <person name="Kelly W.J."/>
            <person name="Li D."/>
            <person name="Lambie S.C."/>
            <person name="Attwood G.T."/>
            <person name="Altermann E."/>
            <person name="Leahy S.C."/>
        </authorList>
    </citation>
    <scope>NUCLEOTIDE SEQUENCE [LARGE SCALE GENOMIC DNA]</scope>
    <source>
        <strain evidence="3">YLM1</strain>
    </source>
</reference>
<evidence type="ECO:0000313" key="3">
    <source>
        <dbReference type="Proteomes" id="UP000066376"/>
    </source>
</evidence>
<dbReference type="InterPro" id="IPR011733">
    <property type="entry name" value="CHP02185_IM"/>
</dbReference>
<accession>A0A126QZY1</accession>
<dbReference type="GeneID" id="28489124"/>
<feature type="transmembrane region" description="Helical" evidence="1">
    <location>
        <begin position="160"/>
        <end position="179"/>
    </location>
</feature>
<feature type="transmembrane region" description="Helical" evidence="1">
    <location>
        <begin position="84"/>
        <end position="100"/>
    </location>
</feature>
<dbReference type="EMBL" id="CP014265">
    <property type="protein sequence ID" value="AMK15384.1"/>
    <property type="molecule type" value="Genomic_DNA"/>
</dbReference>